<feature type="repeat" description="WD" evidence="3">
    <location>
        <begin position="842"/>
        <end position="883"/>
    </location>
</feature>
<dbReference type="InterPro" id="IPR020472">
    <property type="entry name" value="WD40_PAC1"/>
</dbReference>
<feature type="repeat" description="WD" evidence="3">
    <location>
        <begin position="925"/>
        <end position="958"/>
    </location>
</feature>
<dbReference type="Proteomes" id="UP000503540">
    <property type="component" value="Chromosome"/>
</dbReference>
<proteinExistence type="predicted"/>
<dbReference type="InterPro" id="IPR027417">
    <property type="entry name" value="P-loop_NTPase"/>
</dbReference>
<dbReference type="InterPro" id="IPR049052">
    <property type="entry name" value="nSTAND1"/>
</dbReference>
<dbReference type="PROSITE" id="PS50082">
    <property type="entry name" value="WD_REPEATS_2"/>
    <property type="match status" value="12"/>
</dbReference>
<dbReference type="InterPro" id="IPR001680">
    <property type="entry name" value="WD40_rpt"/>
</dbReference>
<evidence type="ECO:0000259" key="4">
    <source>
        <dbReference type="SMART" id="SM00530"/>
    </source>
</evidence>
<feature type="repeat" description="WD" evidence="3">
    <location>
        <begin position="708"/>
        <end position="749"/>
    </location>
</feature>
<feature type="domain" description="HTH cro/C1-type" evidence="4">
    <location>
        <begin position="21"/>
        <end position="77"/>
    </location>
</feature>
<dbReference type="Pfam" id="PF00400">
    <property type="entry name" value="WD40"/>
    <property type="match status" value="13"/>
</dbReference>
<sequence length="1273" mass="137369">MPRRDRPLAGDNGPLMQFAADLRRLREKAGKPTYRQLGQRAHYSAGVLSTAANGLKLPTLAVTLAYVDACGGDTEQWRARWFEVAALLAGEKEPDREDDLDRNGDCPYVGLAAFQIEDAGRFFGREQLIDDLLKRLAARRFVAVFGASGAGKSSLLRAGLMPRLTDAVLFTPGPHPLEECAIRLAAAVHAEPGHLFEEFTADPRNLHRRMRQSGRDFVIVVDQFEEIFTVCHDVVEREQFLSALLTAATAENAVCRVVIGVRADFYAHCTMYPALVRLLPDAQVAVGPMSTDELRRAIVQPAIDAGCTVEGALLATLTAQAAGQAGILPPLSHALRETWRRRRGNTLTLTGFQAAGGIEGALAQTAEALYHDLDPRRQPLARQLLTRLVEPGEGTEDTKCRIRRDELDPDDPDTDLVLARLAESRLITLDATTVELAHESLIRAWPRLREWLAEDREGLRTRRKLTEAAAAWVELGKEAHALYRGTRLSVAREWDARANPALTRREREFLDASAAAQDRERVAAQRRTRRLRQLLALLTVALLVAVTSTVWAVRAERTAAQQRNAALSRQVALQAQALAAGNPALAAQLGLAAYRLAPTAQARSTLLSMFGTSYVTRLTRHTDRVESVAFSPDGRLAATASADHTARLWDIANPHQPIGAAILSGHTGPVKSVAFGPDGHLLATAGDDGTVRIWDITDISQPIGLATTTGHTGGVLSVAFGLDGRTMATAGRDGAARLWDIADPRRPTELATLTGHRDSVVAVAFSPDGRTVATAGDDGTARLWDITDPHRPIGRPPLTGHTDRVAAVAFSPDGHTLATAGYDRTARLWDVTDPQRPTELTTLAGQTGLRSVAFSPDGHTIATAGEDNTAHLWDITDPHRPSETTVLRGHTGGVVCVAFNRDGHTLATASDDYSARLWDMPEPILAGHTDAVLSVAFGPDGHTLATGGADRTARLWDVADPYRPRAIDTVTGPIDKVWGTAIGPDGHTLATAGEGAPGSDTARLWDVTRPANPTPMALPNHGDHVYAIAISPTGRTLVTVGEDTNLEHHGTLRLWDISNPREPVESALVSLPGETGYSVAFSPDGRTLATGIGYRTARLWDITDPRRPVGTAVIPGHTGTVESVAFSPDGRVLATASADHTARLWDVTDRSHPTQLAVLAGYTGVVRSVAFNRDGSILATGTADHTARLWDVTDPRHPSEFATLTGHTDALRAIAFSPDGRTLATTSDDHTARLWSIDIERVATRICEIANPRITRSEWDQYLPDVGYRPPCP</sequence>
<dbReference type="Pfam" id="PF20703">
    <property type="entry name" value="nSTAND1"/>
    <property type="match status" value="1"/>
</dbReference>
<dbReference type="Gene3D" id="3.40.50.300">
    <property type="entry name" value="P-loop containing nucleotide triphosphate hydrolases"/>
    <property type="match status" value="1"/>
</dbReference>
<dbReference type="PROSITE" id="PS50294">
    <property type="entry name" value="WD_REPEATS_REGION"/>
    <property type="match status" value="11"/>
</dbReference>
<dbReference type="SUPFAM" id="SSF52540">
    <property type="entry name" value="P-loop containing nucleoside triphosphate hydrolases"/>
    <property type="match status" value="1"/>
</dbReference>
<evidence type="ECO:0000256" key="2">
    <source>
        <dbReference type="ARBA" id="ARBA00022737"/>
    </source>
</evidence>
<feature type="repeat" description="WD" evidence="3">
    <location>
        <begin position="1114"/>
        <end position="1155"/>
    </location>
</feature>
<dbReference type="SMART" id="SM00320">
    <property type="entry name" value="WD40"/>
    <property type="match status" value="14"/>
</dbReference>
<reference evidence="5 6" key="1">
    <citation type="journal article" date="2019" name="ACS Chem. Biol.">
        <title>Identification and Mobilization of a Cryptic Antibiotic Biosynthesis Gene Locus from a Human-Pathogenic Nocardia Isolate.</title>
        <authorList>
            <person name="Herisse M."/>
            <person name="Ishida K."/>
            <person name="Porter J.L."/>
            <person name="Howden B."/>
            <person name="Hertweck C."/>
            <person name="Stinear T.P."/>
            <person name="Pidot S.J."/>
        </authorList>
    </citation>
    <scope>NUCLEOTIDE SEQUENCE [LARGE SCALE GENOMIC DNA]</scope>
    <source>
        <strain evidence="5 6">AUSMDU00012717</strain>
    </source>
</reference>
<dbReference type="InterPro" id="IPR001387">
    <property type="entry name" value="Cro/C1-type_HTH"/>
</dbReference>
<dbReference type="CDD" id="cd00200">
    <property type="entry name" value="WD40"/>
    <property type="match status" value="2"/>
</dbReference>
<feature type="repeat" description="WD" evidence="3">
    <location>
        <begin position="663"/>
        <end position="696"/>
    </location>
</feature>
<dbReference type="InterPro" id="IPR050349">
    <property type="entry name" value="WD_LIS1/nudF_dynein_reg"/>
</dbReference>
<evidence type="ECO:0000256" key="3">
    <source>
        <dbReference type="PROSITE-ProRule" id="PRU00221"/>
    </source>
</evidence>
<dbReference type="EMBL" id="CP046172">
    <property type="protein sequence ID" value="QIS10088.1"/>
    <property type="molecule type" value="Genomic_DNA"/>
</dbReference>
<dbReference type="PANTHER" id="PTHR44129">
    <property type="entry name" value="WD REPEAT-CONTAINING PROTEIN POP1"/>
    <property type="match status" value="1"/>
</dbReference>
<dbReference type="InterPro" id="IPR019775">
    <property type="entry name" value="WD40_repeat_CS"/>
</dbReference>
<dbReference type="PROSITE" id="PS00678">
    <property type="entry name" value="WD_REPEATS_1"/>
    <property type="match status" value="10"/>
</dbReference>
<feature type="repeat" description="WD" evidence="3">
    <location>
        <begin position="798"/>
        <end position="839"/>
    </location>
</feature>
<dbReference type="SUPFAM" id="SSF50978">
    <property type="entry name" value="WD40 repeat-like"/>
    <property type="match status" value="2"/>
</dbReference>
<dbReference type="AlphaFoldDB" id="A0A6G9YA98"/>
<feature type="repeat" description="WD" evidence="3">
    <location>
        <begin position="753"/>
        <end position="786"/>
    </location>
</feature>
<dbReference type="InterPro" id="IPR015943">
    <property type="entry name" value="WD40/YVTN_repeat-like_dom_sf"/>
</dbReference>
<evidence type="ECO:0000256" key="1">
    <source>
        <dbReference type="ARBA" id="ARBA00022574"/>
    </source>
</evidence>
<gene>
    <name evidence="5" type="ORF">F5544_10965</name>
</gene>
<evidence type="ECO:0000313" key="5">
    <source>
        <dbReference type="EMBL" id="QIS10088.1"/>
    </source>
</evidence>
<feature type="repeat" description="WD" evidence="3">
    <location>
        <begin position="618"/>
        <end position="651"/>
    </location>
</feature>
<dbReference type="Gene3D" id="2.130.10.10">
    <property type="entry name" value="YVTN repeat-like/Quinoprotein amine dehydrogenase"/>
    <property type="match status" value="5"/>
</dbReference>
<dbReference type="RefSeq" id="WP_167473116.1">
    <property type="nucleotide sequence ID" value="NZ_CP046172.1"/>
</dbReference>
<keyword evidence="1 3" id="KW-0853">WD repeat</keyword>
<feature type="repeat" description="WD" evidence="3">
    <location>
        <begin position="1078"/>
        <end position="1102"/>
    </location>
</feature>
<protein>
    <recommendedName>
        <fullName evidence="4">HTH cro/C1-type domain-containing protein</fullName>
    </recommendedName>
</protein>
<evidence type="ECO:0000313" key="6">
    <source>
        <dbReference type="Proteomes" id="UP000503540"/>
    </source>
</evidence>
<keyword evidence="6" id="KW-1185">Reference proteome</keyword>
<feature type="repeat" description="WD" evidence="3">
    <location>
        <begin position="1159"/>
        <end position="1200"/>
    </location>
</feature>
<feature type="repeat" description="WD" evidence="3">
    <location>
        <begin position="887"/>
        <end position="920"/>
    </location>
</feature>
<organism evidence="5 6">
    <name type="scientific">Nocardia arthritidis</name>
    <dbReference type="NCBI Taxonomy" id="228602"/>
    <lineage>
        <taxon>Bacteria</taxon>
        <taxon>Bacillati</taxon>
        <taxon>Actinomycetota</taxon>
        <taxon>Actinomycetes</taxon>
        <taxon>Mycobacteriales</taxon>
        <taxon>Nocardiaceae</taxon>
        <taxon>Nocardia</taxon>
    </lineage>
</organism>
<dbReference type="InterPro" id="IPR036322">
    <property type="entry name" value="WD40_repeat_dom_sf"/>
</dbReference>
<dbReference type="SMART" id="SM00530">
    <property type="entry name" value="HTH_XRE"/>
    <property type="match status" value="1"/>
</dbReference>
<name>A0A6G9YA98_9NOCA</name>
<feature type="repeat" description="WD" evidence="3">
    <location>
        <begin position="1204"/>
        <end position="1245"/>
    </location>
</feature>
<dbReference type="CDD" id="cd00267">
    <property type="entry name" value="ABC_ATPase"/>
    <property type="match status" value="1"/>
</dbReference>
<accession>A0A6G9YA98</accession>
<dbReference type="KEGG" id="nah:F5544_10965"/>
<dbReference type="PRINTS" id="PR00320">
    <property type="entry name" value="GPROTEINBRPT"/>
</dbReference>
<keyword evidence="2" id="KW-0677">Repeat</keyword>